<evidence type="ECO:0000313" key="2">
    <source>
        <dbReference type="EMBL" id="WOD18967.1"/>
    </source>
</evidence>
<dbReference type="InterPro" id="IPR041464">
    <property type="entry name" value="TubC_N"/>
</dbReference>
<feature type="domain" description="TubC N-terminal docking" evidence="1">
    <location>
        <begin position="3"/>
        <end position="52"/>
    </location>
</feature>
<protein>
    <recommendedName>
        <fullName evidence="1">TubC N-terminal docking domain-containing protein</fullName>
    </recommendedName>
</protein>
<dbReference type="RefSeq" id="WP_317021167.1">
    <property type="nucleotide sequence ID" value="NZ_CP136513.1"/>
</dbReference>
<evidence type="ECO:0000259" key="1">
    <source>
        <dbReference type="Pfam" id="PF18563"/>
    </source>
</evidence>
<dbReference type="Gene3D" id="1.10.10.1830">
    <property type="entry name" value="Non-ribosomal peptide synthase, adenylation domain"/>
    <property type="match status" value="1"/>
</dbReference>
<organism evidence="2 3">
    <name type="scientific">Paraburkholderia kirstenboschensis</name>
    <dbReference type="NCBI Taxonomy" id="1245436"/>
    <lineage>
        <taxon>Bacteria</taxon>
        <taxon>Pseudomonadati</taxon>
        <taxon>Pseudomonadota</taxon>
        <taxon>Betaproteobacteria</taxon>
        <taxon>Burkholderiales</taxon>
        <taxon>Burkholderiaceae</taxon>
        <taxon>Paraburkholderia</taxon>
    </lineage>
</organism>
<sequence>MTVEHILAKARSLGVRLRVEGEIVKIAGPSQSVAEIKPEIAAHKAEVLAYLRGSGEFWPWAPYLNADDVHRFRAELVETIEKLAAMEQWPDMHRDDVLARAIRGPLADLLPNLHHFNQRLTEAIAGAAAREAVEKRTWRFNR</sequence>
<dbReference type="Proteomes" id="UP001302652">
    <property type="component" value="Chromosome 1"/>
</dbReference>
<reference evidence="2 3" key="1">
    <citation type="submission" date="2023-10" db="EMBL/GenBank/DDBJ databases">
        <title>Surface-active antibiotics is a multifunctional adaptation for post-fire microbes.</title>
        <authorList>
            <person name="Liu M.D."/>
            <person name="Du Y."/>
            <person name="Koupaei S.K."/>
            <person name="Kim N.R."/>
            <person name="Zhang W."/>
            <person name="Traxler M.F."/>
        </authorList>
    </citation>
    <scope>NUCLEOTIDE SEQUENCE [LARGE SCALE GENOMIC DNA]</scope>
    <source>
        <strain evidence="2 3">F3</strain>
    </source>
</reference>
<name>A0ABZ0ERU3_9BURK</name>
<gene>
    <name evidence="2" type="ORF">RW095_40555</name>
</gene>
<accession>A0ABZ0ERU3</accession>
<proteinExistence type="predicted"/>
<evidence type="ECO:0000313" key="3">
    <source>
        <dbReference type="Proteomes" id="UP001302652"/>
    </source>
</evidence>
<dbReference type="EMBL" id="CP136513">
    <property type="protein sequence ID" value="WOD18967.1"/>
    <property type="molecule type" value="Genomic_DNA"/>
</dbReference>
<dbReference type="Pfam" id="PF18563">
    <property type="entry name" value="TubC_N"/>
    <property type="match status" value="1"/>
</dbReference>
<dbReference type="InterPro" id="IPR044894">
    <property type="entry name" value="TubC_N_sf"/>
</dbReference>
<keyword evidence="3" id="KW-1185">Reference proteome</keyword>